<feature type="domain" description="DSBA-like thioredoxin" evidence="1">
    <location>
        <begin position="7"/>
        <end position="209"/>
    </location>
</feature>
<evidence type="ECO:0000259" key="1">
    <source>
        <dbReference type="Pfam" id="PF01323"/>
    </source>
</evidence>
<dbReference type="InterPro" id="IPR001853">
    <property type="entry name" value="DSBA-like_thioredoxin_dom"/>
</dbReference>
<accession>A0A6J7DLP2</accession>
<dbReference type="PANTHER" id="PTHR13887">
    <property type="entry name" value="GLUTATHIONE S-TRANSFERASE KAPPA"/>
    <property type="match status" value="1"/>
</dbReference>
<proteinExistence type="predicted"/>
<dbReference type="InterPro" id="IPR036249">
    <property type="entry name" value="Thioredoxin-like_sf"/>
</dbReference>
<dbReference type="CDD" id="cd03024">
    <property type="entry name" value="DsbA_FrnE"/>
    <property type="match status" value="1"/>
</dbReference>
<gene>
    <name evidence="2" type="ORF">UFOPK3444_00750</name>
</gene>
<organism evidence="2">
    <name type="scientific">freshwater metagenome</name>
    <dbReference type="NCBI Taxonomy" id="449393"/>
    <lineage>
        <taxon>unclassified sequences</taxon>
        <taxon>metagenomes</taxon>
        <taxon>ecological metagenomes</taxon>
    </lineage>
</organism>
<dbReference type="SUPFAM" id="SSF52833">
    <property type="entry name" value="Thioredoxin-like"/>
    <property type="match status" value="1"/>
</dbReference>
<name>A0A6J7DLP2_9ZZZZ</name>
<dbReference type="Gene3D" id="3.40.30.10">
    <property type="entry name" value="Glutaredoxin"/>
    <property type="match status" value="1"/>
</dbReference>
<reference evidence="2" key="1">
    <citation type="submission" date="2020-05" db="EMBL/GenBank/DDBJ databases">
        <authorList>
            <person name="Chiriac C."/>
            <person name="Salcher M."/>
            <person name="Ghai R."/>
            <person name="Kavagutti S V."/>
        </authorList>
    </citation>
    <scope>NUCLEOTIDE SEQUENCE</scope>
</reference>
<dbReference type="AlphaFoldDB" id="A0A6J7DLP2"/>
<dbReference type="PANTHER" id="PTHR13887:SF41">
    <property type="entry name" value="THIOREDOXIN SUPERFAMILY PROTEIN"/>
    <property type="match status" value="1"/>
</dbReference>
<dbReference type="EMBL" id="CAFBLU010000010">
    <property type="protein sequence ID" value="CAB4871481.1"/>
    <property type="molecule type" value="Genomic_DNA"/>
</dbReference>
<evidence type="ECO:0000313" key="2">
    <source>
        <dbReference type="EMBL" id="CAB4871481.1"/>
    </source>
</evidence>
<sequence>MSATRMTVEIWSDVACPFCWIGKRSFDEALSRFEHAEETDVVWRSYQLGPAMPRDYDGDIYDVLASKYGGTRDQAVAMNGRVREMADGIGLETDFDAIKPTNTLDAHRLVHHARRSGLADQTKERLFAAYFRDGSNVSDTGVLRRTGAEVGLDPTEVAEMLSSGDFTQAVALEQEQANDLGISAVPTFVFDRTSAVQGAQSADLLLDALNTAWTAQSR</sequence>
<protein>
    <submittedName>
        <fullName evidence="2">Unannotated protein</fullName>
    </submittedName>
</protein>
<dbReference type="GO" id="GO:0016491">
    <property type="term" value="F:oxidoreductase activity"/>
    <property type="evidence" value="ECO:0007669"/>
    <property type="project" value="InterPro"/>
</dbReference>
<dbReference type="Pfam" id="PF01323">
    <property type="entry name" value="DSBA"/>
    <property type="match status" value="1"/>
</dbReference>